<comment type="caution">
    <text evidence="4">The sequence shown here is derived from an EMBL/GenBank/DDBJ whole genome shotgun (WGS) entry which is preliminary data.</text>
</comment>
<evidence type="ECO:0000313" key="4">
    <source>
        <dbReference type="EMBL" id="TZE81496.1"/>
    </source>
</evidence>
<dbReference type="PRINTS" id="PR00080">
    <property type="entry name" value="SDRFAMILY"/>
</dbReference>
<keyword evidence="5" id="KW-1185">Reference proteome</keyword>
<dbReference type="RefSeq" id="WP_149545649.1">
    <property type="nucleotide sequence ID" value="NZ_VTPS01000013.1"/>
</dbReference>
<evidence type="ECO:0000313" key="5">
    <source>
        <dbReference type="Proteomes" id="UP000322976"/>
    </source>
</evidence>
<dbReference type="PANTHER" id="PTHR42879">
    <property type="entry name" value="3-OXOACYL-(ACYL-CARRIER-PROTEIN) REDUCTASE"/>
    <property type="match status" value="1"/>
</dbReference>
<dbReference type="InterPro" id="IPR002347">
    <property type="entry name" value="SDR_fam"/>
</dbReference>
<dbReference type="InterPro" id="IPR036291">
    <property type="entry name" value="NAD(P)-bd_dom_sf"/>
</dbReference>
<evidence type="ECO:0000256" key="1">
    <source>
        <dbReference type="ARBA" id="ARBA00006484"/>
    </source>
</evidence>
<dbReference type="CDD" id="cd05233">
    <property type="entry name" value="SDR_c"/>
    <property type="match status" value="1"/>
</dbReference>
<evidence type="ECO:0000256" key="3">
    <source>
        <dbReference type="ARBA" id="ARBA00023221"/>
    </source>
</evidence>
<dbReference type="NCBIfam" id="NF005559">
    <property type="entry name" value="PRK07231.1"/>
    <property type="match status" value="1"/>
</dbReference>
<accession>A0A5D8QCH2</accession>
<keyword evidence="3" id="KW-0443">Lipid metabolism</keyword>
<dbReference type="Gene3D" id="3.40.50.720">
    <property type="entry name" value="NAD(P)-binding Rossmann-like Domain"/>
    <property type="match status" value="1"/>
</dbReference>
<dbReference type="SUPFAM" id="SSF51735">
    <property type="entry name" value="NAD(P)-binding Rossmann-fold domains"/>
    <property type="match status" value="1"/>
</dbReference>
<evidence type="ECO:0000256" key="2">
    <source>
        <dbReference type="ARBA" id="ARBA00023002"/>
    </source>
</evidence>
<dbReference type="PANTHER" id="PTHR42879:SF2">
    <property type="entry name" value="3-OXOACYL-[ACYL-CARRIER-PROTEIN] REDUCTASE FABG"/>
    <property type="match status" value="1"/>
</dbReference>
<proteinExistence type="inferred from homology"/>
<dbReference type="Pfam" id="PF13561">
    <property type="entry name" value="adh_short_C2"/>
    <property type="match status" value="1"/>
</dbReference>
<dbReference type="FunFam" id="3.40.50.720:FF:000084">
    <property type="entry name" value="Short-chain dehydrogenase reductase"/>
    <property type="match status" value="1"/>
</dbReference>
<dbReference type="GO" id="GO:0008206">
    <property type="term" value="P:bile acid metabolic process"/>
    <property type="evidence" value="ECO:0007669"/>
    <property type="project" value="UniProtKB-ARBA"/>
</dbReference>
<dbReference type="InterPro" id="IPR050259">
    <property type="entry name" value="SDR"/>
</dbReference>
<dbReference type="InterPro" id="IPR020904">
    <property type="entry name" value="Sc_DH/Rdtase_CS"/>
</dbReference>
<dbReference type="AlphaFoldDB" id="A0A5D8QCH2"/>
<protein>
    <submittedName>
        <fullName evidence="4">SDR family oxidoreductase</fullName>
    </submittedName>
</protein>
<name>A0A5D8QCH2_9THEO</name>
<dbReference type="PRINTS" id="PR00081">
    <property type="entry name" value="GDHRDH"/>
</dbReference>
<keyword evidence="3" id="KW-0753">Steroid metabolism</keyword>
<organism evidence="4 5">
    <name type="scientific">Calorimonas adulescens</name>
    <dbReference type="NCBI Taxonomy" id="2606906"/>
    <lineage>
        <taxon>Bacteria</taxon>
        <taxon>Bacillati</taxon>
        <taxon>Bacillota</taxon>
        <taxon>Clostridia</taxon>
        <taxon>Thermoanaerobacterales</taxon>
        <taxon>Thermoanaerobacteraceae</taxon>
        <taxon>Calorimonas</taxon>
    </lineage>
</organism>
<comment type="similarity">
    <text evidence="1">Belongs to the short-chain dehydrogenases/reductases (SDR) family.</text>
</comment>
<keyword evidence="2" id="KW-0560">Oxidoreductase</keyword>
<dbReference type="PROSITE" id="PS00061">
    <property type="entry name" value="ADH_SHORT"/>
    <property type="match status" value="1"/>
</dbReference>
<gene>
    <name evidence="4" type="ORF">FWJ32_09145</name>
</gene>
<dbReference type="EMBL" id="VTPS01000013">
    <property type="protein sequence ID" value="TZE81496.1"/>
    <property type="molecule type" value="Genomic_DNA"/>
</dbReference>
<dbReference type="GO" id="GO:0016491">
    <property type="term" value="F:oxidoreductase activity"/>
    <property type="evidence" value="ECO:0007669"/>
    <property type="project" value="UniProtKB-KW"/>
</dbReference>
<sequence length="254" mass="27890">MFDGKNVIVTGGSSGIGFAIAKKFAEENASVVVIARNAEKLDAAVKKIKDETKGRVCGYLCDISDYKDIENISHNIVTDIGTPEILVNNAGGFTNKTQWEEITEEMWDMSIKTNLLSVFHCTKIFTQYMRENSIKGSVVNIGSSSALQIKSDKMQYTITKSGVHTMTKILALDLAKYGIRVNAVAPGPTLTERVRSRFDVQGLLQQEQERMDKIPLKRYALPEEIAEAVLFLASDKASFITGVVLPVDGGYTIG</sequence>
<reference evidence="4 5" key="1">
    <citation type="submission" date="2019-08" db="EMBL/GenBank/DDBJ databases">
        <title>Calorimonas adulescens gen. nov., sp. nov., an anaerobic thermophilic bacterium from Sakhalin hot spring.</title>
        <authorList>
            <person name="Khomyakova M.A."/>
            <person name="Merkel A.Y."/>
            <person name="Novikov A."/>
            <person name="Bonch-Osmolovskaya E.A."/>
            <person name="Slobodkin A.I."/>
        </authorList>
    </citation>
    <scope>NUCLEOTIDE SEQUENCE [LARGE SCALE GENOMIC DNA]</scope>
    <source>
        <strain evidence="4 5">A05MB</strain>
    </source>
</reference>
<dbReference type="Proteomes" id="UP000322976">
    <property type="component" value="Unassembled WGS sequence"/>
</dbReference>